<keyword evidence="2" id="KW-1185">Reference proteome</keyword>
<organism evidence="1 2">
    <name type="scientific">Trema orientale</name>
    <name type="common">Charcoal tree</name>
    <name type="synonym">Celtis orientalis</name>
    <dbReference type="NCBI Taxonomy" id="63057"/>
    <lineage>
        <taxon>Eukaryota</taxon>
        <taxon>Viridiplantae</taxon>
        <taxon>Streptophyta</taxon>
        <taxon>Embryophyta</taxon>
        <taxon>Tracheophyta</taxon>
        <taxon>Spermatophyta</taxon>
        <taxon>Magnoliopsida</taxon>
        <taxon>eudicotyledons</taxon>
        <taxon>Gunneridae</taxon>
        <taxon>Pentapetalae</taxon>
        <taxon>rosids</taxon>
        <taxon>fabids</taxon>
        <taxon>Rosales</taxon>
        <taxon>Cannabaceae</taxon>
        <taxon>Trema</taxon>
    </lineage>
</organism>
<dbReference type="AlphaFoldDB" id="A0A2P5CK07"/>
<reference evidence="2" key="1">
    <citation type="submission" date="2016-06" db="EMBL/GenBank/DDBJ databases">
        <title>Parallel loss of symbiosis genes in relatives of nitrogen-fixing non-legume Parasponia.</title>
        <authorList>
            <person name="Van Velzen R."/>
            <person name="Holmer R."/>
            <person name="Bu F."/>
            <person name="Rutten L."/>
            <person name="Van Zeijl A."/>
            <person name="Liu W."/>
            <person name="Santuari L."/>
            <person name="Cao Q."/>
            <person name="Sharma T."/>
            <person name="Shen D."/>
            <person name="Roswanjaya Y."/>
            <person name="Wardhani T."/>
            <person name="Kalhor M.S."/>
            <person name="Jansen J."/>
            <person name="Van den Hoogen J."/>
            <person name="Gungor B."/>
            <person name="Hartog M."/>
            <person name="Hontelez J."/>
            <person name="Verver J."/>
            <person name="Yang W.-C."/>
            <person name="Schijlen E."/>
            <person name="Repin R."/>
            <person name="Schilthuizen M."/>
            <person name="Schranz E."/>
            <person name="Heidstra R."/>
            <person name="Miyata K."/>
            <person name="Fedorova E."/>
            <person name="Kohlen W."/>
            <person name="Bisseling T."/>
            <person name="Smit S."/>
            <person name="Geurts R."/>
        </authorList>
    </citation>
    <scope>NUCLEOTIDE SEQUENCE [LARGE SCALE GENOMIC DNA]</scope>
    <source>
        <strain evidence="2">cv. RG33-2</strain>
    </source>
</reference>
<sequence length="101" mass="11385">MLSMFLTNFFSSATTPRLIYYYIPAICCARRIFCRLFQQQTEHITMSKNSAKVPNAIPTFAPAVRCGPHEGSPGIPQRPPLSVKLCRQKSCKWSSATNVFQ</sequence>
<protein>
    <submittedName>
        <fullName evidence="1">Uncharacterized protein</fullName>
    </submittedName>
</protein>
<dbReference type="InParanoid" id="A0A2P5CK07"/>
<evidence type="ECO:0000313" key="1">
    <source>
        <dbReference type="EMBL" id="PON61377.1"/>
    </source>
</evidence>
<proteinExistence type="predicted"/>
<comment type="caution">
    <text evidence="1">The sequence shown here is derived from an EMBL/GenBank/DDBJ whole genome shotgun (WGS) entry which is preliminary data.</text>
</comment>
<gene>
    <name evidence="1" type="ORF">TorRG33x02_282010</name>
</gene>
<dbReference type="Proteomes" id="UP000237000">
    <property type="component" value="Unassembled WGS sequence"/>
</dbReference>
<accession>A0A2P5CK07</accession>
<name>A0A2P5CK07_TREOI</name>
<evidence type="ECO:0000313" key="2">
    <source>
        <dbReference type="Proteomes" id="UP000237000"/>
    </source>
</evidence>
<dbReference type="OrthoDB" id="10274668at2759"/>
<dbReference type="EMBL" id="JXTC01000356">
    <property type="protein sequence ID" value="PON61377.1"/>
    <property type="molecule type" value="Genomic_DNA"/>
</dbReference>